<comment type="caution">
    <text evidence="2">The sequence shown here is derived from an EMBL/GenBank/DDBJ whole genome shotgun (WGS) entry which is preliminary data.</text>
</comment>
<sequence length="21" mass="2277">MQGTLCEHSRGNNPGSIECRS</sequence>
<proteinExistence type="predicted"/>
<dbReference type="EMBL" id="JABFAA010000010">
    <property type="protein sequence ID" value="MBA0694703.1"/>
    <property type="molecule type" value="Genomic_DNA"/>
</dbReference>
<dbReference type="Proteomes" id="UP000593577">
    <property type="component" value="Unassembled WGS sequence"/>
</dbReference>
<dbReference type="AlphaFoldDB" id="A0A7J8Y547"/>
<accession>A0A7J8Y547</accession>
<keyword evidence="3" id="KW-1185">Reference proteome</keyword>
<evidence type="ECO:0000256" key="1">
    <source>
        <dbReference type="SAM" id="MobiDB-lite"/>
    </source>
</evidence>
<feature type="region of interest" description="Disordered" evidence="1">
    <location>
        <begin position="1"/>
        <end position="21"/>
    </location>
</feature>
<name>A0A7J8Y547_GOSAI</name>
<gene>
    <name evidence="2" type="ORF">Goari_004977</name>
</gene>
<evidence type="ECO:0000313" key="3">
    <source>
        <dbReference type="Proteomes" id="UP000593577"/>
    </source>
</evidence>
<feature type="non-terminal residue" evidence="2">
    <location>
        <position position="1"/>
    </location>
</feature>
<reference evidence="2 3" key="1">
    <citation type="journal article" date="2019" name="Genome Biol. Evol.">
        <title>Insights into the evolution of the New World diploid cottons (Gossypium, subgenus Houzingenia) based on genome sequencing.</title>
        <authorList>
            <person name="Grover C.E."/>
            <person name="Arick M.A. 2nd"/>
            <person name="Thrash A."/>
            <person name="Conover J.L."/>
            <person name="Sanders W.S."/>
            <person name="Peterson D.G."/>
            <person name="Frelichowski J.E."/>
            <person name="Scheffler J.A."/>
            <person name="Scheffler B.E."/>
            <person name="Wendel J.F."/>
        </authorList>
    </citation>
    <scope>NUCLEOTIDE SEQUENCE [LARGE SCALE GENOMIC DNA]</scope>
    <source>
        <strain evidence="2">185</strain>
        <tissue evidence="2">Leaf</tissue>
    </source>
</reference>
<organism evidence="2 3">
    <name type="scientific">Gossypium aridum</name>
    <name type="common">American cotton</name>
    <name type="synonym">Erioxylum aridum</name>
    <dbReference type="NCBI Taxonomy" id="34290"/>
    <lineage>
        <taxon>Eukaryota</taxon>
        <taxon>Viridiplantae</taxon>
        <taxon>Streptophyta</taxon>
        <taxon>Embryophyta</taxon>
        <taxon>Tracheophyta</taxon>
        <taxon>Spermatophyta</taxon>
        <taxon>Magnoliopsida</taxon>
        <taxon>eudicotyledons</taxon>
        <taxon>Gunneridae</taxon>
        <taxon>Pentapetalae</taxon>
        <taxon>rosids</taxon>
        <taxon>malvids</taxon>
        <taxon>Malvales</taxon>
        <taxon>Malvaceae</taxon>
        <taxon>Malvoideae</taxon>
        <taxon>Gossypium</taxon>
    </lineage>
</organism>
<evidence type="ECO:0000313" key="2">
    <source>
        <dbReference type="EMBL" id="MBA0694703.1"/>
    </source>
</evidence>
<protein>
    <submittedName>
        <fullName evidence="2">Uncharacterized protein</fullName>
    </submittedName>
</protein>